<comment type="caution">
    <text evidence="1">The sequence shown here is derived from an EMBL/GenBank/DDBJ whole genome shotgun (WGS) entry which is preliminary data.</text>
</comment>
<dbReference type="EMBL" id="CAJOBA010120860">
    <property type="protein sequence ID" value="CAF4579599.1"/>
    <property type="molecule type" value="Genomic_DNA"/>
</dbReference>
<evidence type="ECO:0000313" key="1">
    <source>
        <dbReference type="EMBL" id="CAF4579599.1"/>
    </source>
</evidence>
<dbReference type="Proteomes" id="UP000682733">
    <property type="component" value="Unassembled WGS sequence"/>
</dbReference>
<feature type="non-terminal residue" evidence="1">
    <location>
        <position position="10"/>
    </location>
</feature>
<reference evidence="1" key="1">
    <citation type="submission" date="2021-02" db="EMBL/GenBank/DDBJ databases">
        <authorList>
            <person name="Nowell W R."/>
        </authorList>
    </citation>
    <scope>NUCLEOTIDE SEQUENCE</scope>
</reference>
<proteinExistence type="predicted"/>
<evidence type="ECO:0000313" key="2">
    <source>
        <dbReference type="Proteomes" id="UP000682733"/>
    </source>
</evidence>
<gene>
    <name evidence="1" type="ORF">TMI583_LOCUS50363</name>
</gene>
<accession>A0A8S2YV32</accession>
<organism evidence="1 2">
    <name type="scientific">Didymodactylos carnosus</name>
    <dbReference type="NCBI Taxonomy" id="1234261"/>
    <lineage>
        <taxon>Eukaryota</taxon>
        <taxon>Metazoa</taxon>
        <taxon>Spiralia</taxon>
        <taxon>Gnathifera</taxon>
        <taxon>Rotifera</taxon>
        <taxon>Eurotatoria</taxon>
        <taxon>Bdelloidea</taxon>
        <taxon>Philodinida</taxon>
        <taxon>Philodinidae</taxon>
        <taxon>Didymodactylos</taxon>
    </lineage>
</organism>
<protein>
    <submittedName>
        <fullName evidence="1">Uncharacterized protein</fullName>
    </submittedName>
</protein>
<sequence length="10" mass="1135">MDIWSEVAGK</sequence>
<name>A0A8S2YV32_9BILA</name>